<dbReference type="PANTHER" id="PTHR38032">
    <property type="entry name" value="POLYMERASE-RELATED"/>
    <property type="match status" value="1"/>
</dbReference>
<evidence type="ECO:0000313" key="3">
    <source>
        <dbReference type="Proteomes" id="UP000269301"/>
    </source>
</evidence>
<dbReference type="Proteomes" id="UP000269301">
    <property type="component" value="Unassembled WGS sequence"/>
</dbReference>
<protein>
    <submittedName>
        <fullName evidence="2">DUF342 domain-containing protein</fullName>
    </submittedName>
</protein>
<organism evidence="2 3">
    <name type="scientific">Oceanobacillus halophilus</name>
    <dbReference type="NCBI Taxonomy" id="930130"/>
    <lineage>
        <taxon>Bacteria</taxon>
        <taxon>Bacillati</taxon>
        <taxon>Bacillota</taxon>
        <taxon>Bacilli</taxon>
        <taxon>Bacillales</taxon>
        <taxon>Bacillaceae</taxon>
        <taxon>Oceanobacillus</taxon>
    </lineage>
</organism>
<gene>
    <name evidence="2" type="ORF">D8M06_01495</name>
</gene>
<dbReference type="Pfam" id="PF20250">
    <property type="entry name" value="FapA_N"/>
    <property type="match status" value="1"/>
</dbReference>
<comment type="caution">
    <text evidence="2">The sequence shown here is derived from an EMBL/GenBank/DDBJ whole genome shotgun (WGS) entry which is preliminary data.</text>
</comment>
<feature type="domain" description="Flagellar Assembly Protein A N-terminal region" evidence="1">
    <location>
        <begin position="9"/>
        <end position="182"/>
    </location>
</feature>
<proteinExistence type="predicted"/>
<evidence type="ECO:0000313" key="2">
    <source>
        <dbReference type="EMBL" id="RKQ37507.1"/>
    </source>
</evidence>
<keyword evidence="3" id="KW-1185">Reference proteome</keyword>
<dbReference type="InterPro" id="IPR046865">
    <property type="entry name" value="FapA_b_solenoid"/>
</dbReference>
<dbReference type="EMBL" id="RBZP01000001">
    <property type="protein sequence ID" value="RKQ37507.1"/>
    <property type="molecule type" value="Genomic_DNA"/>
</dbReference>
<dbReference type="PANTHER" id="PTHR38032:SF1">
    <property type="entry name" value="RNA-BINDING PROTEIN KHPB N-TERMINAL DOMAIN-CONTAINING PROTEIN"/>
    <property type="match status" value="1"/>
</dbReference>
<dbReference type="OrthoDB" id="9816426at2"/>
<dbReference type="InterPro" id="IPR046866">
    <property type="entry name" value="FapA_N"/>
</dbReference>
<reference evidence="2 3" key="1">
    <citation type="journal article" date="2016" name="Int. J. Syst. Evol. Microbiol.">
        <title>Oceanobacillus halophilus sp. nov., a novel moderately halophilic bacterium from a hypersaline lake.</title>
        <authorList>
            <person name="Amoozegar M.A."/>
            <person name="Bagheri M."/>
            <person name="Makhdoumi A."/>
            <person name="Nikou M.M."/>
            <person name="Fazeli S.A.S."/>
            <person name="Schumann P."/>
            <person name="Sproer C."/>
            <person name="Sanchez-Porro C."/>
            <person name="Ventosa A."/>
        </authorList>
    </citation>
    <scope>NUCLEOTIDE SEQUENCE [LARGE SCALE GENOMIC DNA]</scope>
    <source>
        <strain evidence="2 3">DSM 23996</strain>
    </source>
</reference>
<accession>A0A495ABX7</accession>
<dbReference type="InterPro" id="IPR005646">
    <property type="entry name" value="FapA"/>
</dbReference>
<sequence>MEQLETFFYIVIAKDKMSAQIHCTDTYTFSSIRNEDWNLDLFTILLEKNKVIYGINFDKIKLIINKKIKKEDFPITIANGQPAIHGKDGTINYELNTSSKLERTNNRNFRDVMRIPNVQVGQKIITISNPTKGTPGINIHGNILQPKPGKTVTIHPGENVEFAKDKMAFFATANGQLCIKGNFIHIYPVFEVNETLSMKEGNLDFTGNIVIHGDVPTGYVVKAEGDISVFGMVEGAKIISLGSVYISKGLAGQRTGYIKANENITIGYINQGYVHAGKDLIVEGSILHSECVANNHVLVKKGSIIGGKISAGASMEVNNVGNPLNIKTEISFGFDKSKLENKKLLLTKKQELIETLKKLTLLEEKLKEQKPAENHKVRITLLRIKNSFQNTQVQLDKVNTIINTLNSQMGDMNQSKLIVRDKIYQNVFVTFGKYKRFINEDNYYVQLRLIKNEITMEPIME</sequence>
<dbReference type="RefSeq" id="WP_121202587.1">
    <property type="nucleotide sequence ID" value="NZ_RBZP01000001.1"/>
</dbReference>
<dbReference type="Pfam" id="PF03961">
    <property type="entry name" value="FapA"/>
    <property type="match status" value="1"/>
</dbReference>
<evidence type="ECO:0000259" key="1">
    <source>
        <dbReference type="Pfam" id="PF20250"/>
    </source>
</evidence>
<dbReference type="AlphaFoldDB" id="A0A495ABX7"/>
<name>A0A495ABX7_9BACI</name>